<name>A0AAV9WZB4_9PEZI</name>
<keyword evidence="2" id="KW-1185">Reference proteome</keyword>
<comment type="caution">
    <text evidence="1">The sequence shown here is derived from an EMBL/GenBank/DDBJ whole genome shotgun (WGS) entry which is preliminary data.</text>
</comment>
<dbReference type="Proteomes" id="UP001365542">
    <property type="component" value="Unassembled WGS sequence"/>
</dbReference>
<sequence>MEASPNSRMSLDFSIPLDIKILIMKALDNLDHLDALSYSCRSFYSIRSSELWDKIQLFVIRKNTTPSMNAFLRIRRFKKGKNDSQLVDITPSRRHEEDEEPGVYLANRLSIRKTIRWFSKKIFKYYRKDAQDESSERYPIQPSSNEIRRLEDALLEFWFHLETLYEPSFSVAYDYGEPGLAYRLKRWALGADKDVCFVQPDVPVQMAIHESIQALLRPFVWRYRGESYECIRPSQSQMEIMCPSEYHKFGMPNNLMIMLGLSGVQEFLESAWRVQISIMNRSHDHAEDYCTGHGIGSDGAGLEHFTKLFDELQRKYKADLSSRPLWNGNSQTDKSYVYKLDLAPWNQGDDFEYRMAFWDDQRLKNWGYQLPESIDTTKRKRDDNPSLREKVKHGVCTDCLPAWGCLYSEEAIARRKARFGDDFFD</sequence>
<evidence type="ECO:0000313" key="2">
    <source>
        <dbReference type="Proteomes" id="UP001365542"/>
    </source>
</evidence>
<accession>A0AAV9WZB4</accession>
<protein>
    <recommendedName>
        <fullName evidence="3">F-box domain-containing protein</fullName>
    </recommendedName>
</protein>
<gene>
    <name evidence="1" type="ORF">TWF694_005492</name>
</gene>
<proteinExistence type="predicted"/>
<dbReference type="AlphaFoldDB" id="A0AAV9WZB4"/>
<evidence type="ECO:0000313" key="1">
    <source>
        <dbReference type="EMBL" id="KAK6525353.1"/>
    </source>
</evidence>
<evidence type="ECO:0008006" key="3">
    <source>
        <dbReference type="Google" id="ProtNLM"/>
    </source>
</evidence>
<reference evidence="1 2" key="1">
    <citation type="submission" date="2019-10" db="EMBL/GenBank/DDBJ databases">
        <authorList>
            <person name="Palmer J.M."/>
        </authorList>
    </citation>
    <scope>NUCLEOTIDE SEQUENCE [LARGE SCALE GENOMIC DNA]</scope>
    <source>
        <strain evidence="1 2">TWF694</strain>
    </source>
</reference>
<dbReference type="EMBL" id="JAVHJO010000017">
    <property type="protein sequence ID" value="KAK6525353.1"/>
    <property type="molecule type" value="Genomic_DNA"/>
</dbReference>
<organism evidence="1 2">
    <name type="scientific">Orbilia ellipsospora</name>
    <dbReference type="NCBI Taxonomy" id="2528407"/>
    <lineage>
        <taxon>Eukaryota</taxon>
        <taxon>Fungi</taxon>
        <taxon>Dikarya</taxon>
        <taxon>Ascomycota</taxon>
        <taxon>Pezizomycotina</taxon>
        <taxon>Orbiliomycetes</taxon>
        <taxon>Orbiliales</taxon>
        <taxon>Orbiliaceae</taxon>
        <taxon>Orbilia</taxon>
    </lineage>
</organism>